<sequence>MCEAARILNIYIRCQQLLIKASQNVATQLAFTPSNSTISQPAVSLSVYTIAHLSSAYRSPPQHTCRQPIGLHHNTACRQPIRLHHNTA</sequence>
<protein>
    <submittedName>
        <fullName evidence="1">Uncharacterized protein</fullName>
    </submittedName>
</protein>
<reference evidence="1 2" key="1">
    <citation type="journal article" date="2021" name="Elife">
        <title>Chloroplast acquisition without the gene transfer in kleptoplastic sea slugs, Plakobranchus ocellatus.</title>
        <authorList>
            <person name="Maeda T."/>
            <person name="Takahashi S."/>
            <person name="Yoshida T."/>
            <person name="Shimamura S."/>
            <person name="Takaki Y."/>
            <person name="Nagai Y."/>
            <person name="Toyoda A."/>
            <person name="Suzuki Y."/>
            <person name="Arimoto A."/>
            <person name="Ishii H."/>
            <person name="Satoh N."/>
            <person name="Nishiyama T."/>
            <person name="Hasebe M."/>
            <person name="Maruyama T."/>
            <person name="Minagawa J."/>
            <person name="Obokata J."/>
            <person name="Shigenobu S."/>
        </authorList>
    </citation>
    <scope>NUCLEOTIDE SEQUENCE [LARGE SCALE GENOMIC DNA]</scope>
</reference>
<evidence type="ECO:0000313" key="1">
    <source>
        <dbReference type="EMBL" id="GFO28567.1"/>
    </source>
</evidence>
<dbReference type="AlphaFoldDB" id="A0AAV4CB18"/>
<comment type="caution">
    <text evidence="1">The sequence shown here is derived from an EMBL/GenBank/DDBJ whole genome shotgun (WGS) entry which is preliminary data.</text>
</comment>
<gene>
    <name evidence="1" type="ORF">PoB_005507200</name>
</gene>
<organism evidence="1 2">
    <name type="scientific">Plakobranchus ocellatus</name>
    <dbReference type="NCBI Taxonomy" id="259542"/>
    <lineage>
        <taxon>Eukaryota</taxon>
        <taxon>Metazoa</taxon>
        <taxon>Spiralia</taxon>
        <taxon>Lophotrochozoa</taxon>
        <taxon>Mollusca</taxon>
        <taxon>Gastropoda</taxon>
        <taxon>Heterobranchia</taxon>
        <taxon>Euthyneura</taxon>
        <taxon>Panpulmonata</taxon>
        <taxon>Sacoglossa</taxon>
        <taxon>Placobranchoidea</taxon>
        <taxon>Plakobranchidae</taxon>
        <taxon>Plakobranchus</taxon>
    </lineage>
</organism>
<dbReference type="EMBL" id="BLXT01006043">
    <property type="protein sequence ID" value="GFO28567.1"/>
    <property type="molecule type" value="Genomic_DNA"/>
</dbReference>
<proteinExistence type="predicted"/>
<dbReference type="Proteomes" id="UP000735302">
    <property type="component" value="Unassembled WGS sequence"/>
</dbReference>
<name>A0AAV4CB18_9GAST</name>
<evidence type="ECO:0000313" key="2">
    <source>
        <dbReference type="Proteomes" id="UP000735302"/>
    </source>
</evidence>
<accession>A0AAV4CB18</accession>
<keyword evidence="2" id="KW-1185">Reference proteome</keyword>